<evidence type="ECO:0000313" key="9">
    <source>
        <dbReference type="Proteomes" id="UP001232063"/>
    </source>
</evidence>
<accession>A0AAE3R411</accession>
<dbReference type="InterPro" id="IPR037185">
    <property type="entry name" value="EmrE-like"/>
</dbReference>
<organism evidence="8 9">
    <name type="scientific">Xanthocytophaga agilis</name>
    <dbReference type="NCBI Taxonomy" id="3048010"/>
    <lineage>
        <taxon>Bacteria</taxon>
        <taxon>Pseudomonadati</taxon>
        <taxon>Bacteroidota</taxon>
        <taxon>Cytophagia</taxon>
        <taxon>Cytophagales</taxon>
        <taxon>Rhodocytophagaceae</taxon>
        <taxon>Xanthocytophaga</taxon>
    </lineage>
</organism>
<dbReference type="Gene3D" id="1.10.3730.20">
    <property type="match status" value="2"/>
</dbReference>
<keyword evidence="4 6" id="KW-1133">Transmembrane helix</keyword>
<feature type="transmembrane region" description="Helical" evidence="6">
    <location>
        <begin position="228"/>
        <end position="249"/>
    </location>
</feature>
<feature type="transmembrane region" description="Helical" evidence="6">
    <location>
        <begin position="35"/>
        <end position="55"/>
    </location>
</feature>
<keyword evidence="3 6" id="KW-0812">Transmembrane</keyword>
<dbReference type="PANTHER" id="PTHR32322">
    <property type="entry name" value="INNER MEMBRANE TRANSPORTER"/>
    <property type="match status" value="1"/>
</dbReference>
<dbReference type="Proteomes" id="UP001232063">
    <property type="component" value="Unassembled WGS sequence"/>
</dbReference>
<reference evidence="8" key="1">
    <citation type="submission" date="2023-05" db="EMBL/GenBank/DDBJ databases">
        <authorList>
            <person name="Zhang X."/>
        </authorList>
    </citation>
    <scope>NUCLEOTIDE SEQUENCE</scope>
    <source>
        <strain evidence="8">BD1B2-1</strain>
    </source>
</reference>
<dbReference type="EMBL" id="JASJOU010000008">
    <property type="protein sequence ID" value="MDJ1503339.1"/>
    <property type="molecule type" value="Genomic_DNA"/>
</dbReference>
<feature type="transmembrane region" description="Helical" evidence="6">
    <location>
        <begin position="7"/>
        <end position="29"/>
    </location>
</feature>
<evidence type="ECO:0000256" key="5">
    <source>
        <dbReference type="ARBA" id="ARBA00023136"/>
    </source>
</evidence>
<evidence type="ECO:0000259" key="7">
    <source>
        <dbReference type="Pfam" id="PF00892"/>
    </source>
</evidence>
<keyword evidence="5 6" id="KW-0472">Membrane</keyword>
<feature type="transmembrane region" description="Helical" evidence="6">
    <location>
        <begin position="261"/>
        <end position="280"/>
    </location>
</feature>
<feature type="transmembrane region" description="Helical" evidence="6">
    <location>
        <begin position="129"/>
        <end position="148"/>
    </location>
</feature>
<dbReference type="InterPro" id="IPR000620">
    <property type="entry name" value="EamA_dom"/>
</dbReference>
<evidence type="ECO:0000256" key="2">
    <source>
        <dbReference type="ARBA" id="ARBA00022475"/>
    </source>
</evidence>
<keyword evidence="9" id="KW-1185">Reference proteome</keyword>
<dbReference type="SUPFAM" id="SSF103481">
    <property type="entry name" value="Multidrug resistance efflux transporter EmrE"/>
    <property type="match status" value="2"/>
</dbReference>
<keyword evidence="2" id="KW-1003">Cell membrane</keyword>
<feature type="transmembrane region" description="Helical" evidence="6">
    <location>
        <begin position="198"/>
        <end position="216"/>
    </location>
</feature>
<sequence length="312" mass="34416">MSIHSKAVVKVTLVMLVWAGSFSVTKAGIYHIPPVFFAFLRFALASIILLIILFVKERNKTLPMSPGWNRSVWYKVIGMSIMGVTLYYTFFNLALRYTSAAMGSLIQGFIPVGVVVLAALYLKERLQSIQLVGVVISIIGVICIGFVSNPETADFLQASIWGMSSVIVGNILVILSALCWVIYTIISKKLAHLDSTHLTTWSTIIGTICFIPLMGVELSYEPLPVISWQGWVEILYLGVLASALSYFWYNDAMKYLNAVEVGIFNNLDPVMGAVIAVVFLHEPVSLWQVTGTVFVLIGVWISTVSNKTPVSH</sequence>
<proteinExistence type="predicted"/>
<dbReference type="RefSeq" id="WP_314513965.1">
    <property type="nucleotide sequence ID" value="NZ_JASJOU010000008.1"/>
</dbReference>
<comment type="caution">
    <text evidence="8">The sequence shown here is derived from an EMBL/GenBank/DDBJ whole genome shotgun (WGS) entry which is preliminary data.</text>
</comment>
<dbReference type="InterPro" id="IPR050638">
    <property type="entry name" value="AA-Vitamin_Transporters"/>
</dbReference>
<evidence type="ECO:0000256" key="6">
    <source>
        <dbReference type="SAM" id="Phobius"/>
    </source>
</evidence>
<protein>
    <submittedName>
        <fullName evidence="8">DMT family transporter</fullName>
    </submittedName>
</protein>
<name>A0AAE3R411_9BACT</name>
<dbReference type="PANTHER" id="PTHR32322:SF18">
    <property type="entry name" value="S-ADENOSYLMETHIONINE_S-ADENOSYLHOMOCYSTEINE TRANSPORTER"/>
    <property type="match status" value="1"/>
</dbReference>
<dbReference type="Pfam" id="PF00892">
    <property type="entry name" value="EamA"/>
    <property type="match status" value="2"/>
</dbReference>
<feature type="transmembrane region" description="Helical" evidence="6">
    <location>
        <begin position="76"/>
        <end position="95"/>
    </location>
</feature>
<evidence type="ECO:0000256" key="3">
    <source>
        <dbReference type="ARBA" id="ARBA00022692"/>
    </source>
</evidence>
<feature type="transmembrane region" description="Helical" evidence="6">
    <location>
        <begin position="160"/>
        <end position="186"/>
    </location>
</feature>
<gene>
    <name evidence="8" type="ORF">QNI22_21905</name>
</gene>
<evidence type="ECO:0000256" key="1">
    <source>
        <dbReference type="ARBA" id="ARBA00004651"/>
    </source>
</evidence>
<dbReference type="GO" id="GO:0005886">
    <property type="term" value="C:plasma membrane"/>
    <property type="evidence" value="ECO:0007669"/>
    <property type="project" value="UniProtKB-SubCell"/>
</dbReference>
<feature type="domain" description="EamA" evidence="7">
    <location>
        <begin position="8"/>
        <end position="144"/>
    </location>
</feature>
<comment type="subcellular location">
    <subcellularLocation>
        <location evidence="1">Cell membrane</location>
        <topology evidence="1">Multi-pass membrane protein</topology>
    </subcellularLocation>
</comment>
<dbReference type="AlphaFoldDB" id="A0AAE3R411"/>
<evidence type="ECO:0000256" key="4">
    <source>
        <dbReference type="ARBA" id="ARBA00022989"/>
    </source>
</evidence>
<feature type="domain" description="EamA" evidence="7">
    <location>
        <begin position="169"/>
        <end position="302"/>
    </location>
</feature>
<evidence type="ECO:0000313" key="8">
    <source>
        <dbReference type="EMBL" id="MDJ1503339.1"/>
    </source>
</evidence>
<feature type="transmembrane region" description="Helical" evidence="6">
    <location>
        <begin position="101"/>
        <end position="122"/>
    </location>
</feature>
<feature type="transmembrane region" description="Helical" evidence="6">
    <location>
        <begin position="286"/>
        <end position="304"/>
    </location>
</feature>